<organism evidence="2 3">
    <name type="scientific">Xenoophorus captivus</name>
    <dbReference type="NCBI Taxonomy" id="1517983"/>
    <lineage>
        <taxon>Eukaryota</taxon>
        <taxon>Metazoa</taxon>
        <taxon>Chordata</taxon>
        <taxon>Craniata</taxon>
        <taxon>Vertebrata</taxon>
        <taxon>Euteleostomi</taxon>
        <taxon>Actinopterygii</taxon>
        <taxon>Neopterygii</taxon>
        <taxon>Teleostei</taxon>
        <taxon>Neoteleostei</taxon>
        <taxon>Acanthomorphata</taxon>
        <taxon>Ovalentaria</taxon>
        <taxon>Atherinomorphae</taxon>
        <taxon>Cyprinodontiformes</taxon>
        <taxon>Goodeidae</taxon>
        <taxon>Xenoophorus</taxon>
    </lineage>
</organism>
<protein>
    <submittedName>
        <fullName evidence="2">Uncharacterized protein</fullName>
    </submittedName>
</protein>
<feature type="compositionally biased region" description="Polar residues" evidence="1">
    <location>
        <begin position="277"/>
        <end position="288"/>
    </location>
</feature>
<keyword evidence="3" id="KW-1185">Reference proteome</keyword>
<feature type="compositionally biased region" description="Acidic residues" evidence="1">
    <location>
        <begin position="186"/>
        <end position="197"/>
    </location>
</feature>
<proteinExistence type="predicted"/>
<evidence type="ECO:0000313" key="2">
    <source>
        <dbReference type="EMBL" id="MEQ2197995.1"/>
    </source>
</evidence>
<reference evidence="2 3" key="1">
    <citation type="submission" date="2021-06" db="EMBL/GenBank/DDBJ databases">
        <authorList>
            <person name="Palmer J.M."/>
        </authorList>
    </citation>
    <scope>NUCLEOTIDE SEQUENCE [LARGE SCALE GENOMIC DNA]</scope>
    <source>
        <strain evidence="2 3">XC_2019</strain>
        <tissue evidence="2">Muscle</tissue>
    </source>
</reference>
<comment type="caution">
    <text evidence="2">The sequence shown here is derived from an EMBL/GenBank/DDBJ whole genome shotgun (WGS) entry which is preliminary data.</text>
</comment>
<feature type="region of interest" description="Disordered" evidence="1">
    <location>
        <begin position="240"/>
        <end position="293"/>
    </location>
</feature>
<sequence length="408" mass="44619">MYSIFSTEVAYQDGQNLPQEPELLTVPLVFPPSLKEVQQAMQEASEQVKGRGAEVLKELLERVVEAALGQVEAGDQAKDMVVEKEGVEDDSLGVKMIESETEEEIETLEPHWEERNMSLKIADNGFEESKVVAGKDALKNVAGGGKEVVKNEGETVARSVEETRFRQAEGLEVTGESLLGTKLTQDDVDIASEETEGESERGKEDSEEQVVLIVLKNATERETQNGEETPATVEVAVGIQPEQETEEESKAGLGVAEKEQTEDSRRKEAALLEKSQTDQTNGQKTSSHPNDHVIQIKTVIGEPIKEQGEVRRGENVDELQKADDNGLAEIEEEEKAEAVGTDITETILEGKYGDVIKEGSVALVVEGGDNPGEEGQIASEDLEHNKEDQGEICVVAMKRSVKAWTKYS</sequence>
<dbReference type="EMBL" id="JAHRIN010018478">
    <property type="protein sequence ID" value="MEQ2197995.1"/>
    <property type="molecule type" value="Genomic_DNA"/>
</dbReference>
<accession>A0ABV0QQA3</accession>
<evidence type="ECO:0000256" key="1">
    <source>
        <dbReference type="SAM" id="MobiDB-lite"/>
    </source>
</evidence>
<feature type="region of interest" description="Disordered" evidence="1">
    <location>
        <begin position="179"/>
        <end position="209"/>
    </location>
</feature>
<gene>
    <name evidence="2" type="ORF">XENOCAPTIV_006101</name>
</gene>
<feature type="compositionally biased region" description="Basic and acidic residues" evidence="1">
    <location>
        <begin position="256"/>
        <end position="271"/>
    </location>
</feature>
<name>A0ABV0QQA3_9TELE</name>
<evidence type="ECO:0000313" key="3">
    <source>
        <dbReference type="Proteomes" id="UP001434883"/>
    </source>
</evidence>
<dbReference type="Proteomes" id="UP001434883">
    <property type="component" value="Unassembled WGS sequence"/>
</dbReference>